<name>A0A6M0RFL1_9CYAN</name>
<dbReference type="PROSITE" id="PS51898">
    <property type="entry name" value="TYR_RECOMBINASE"/>
    <property type="match status" value="1"/>
</dbReference>
<dbReference type="Pfam" id="PF00589">
    <property type="entry name" value="Phage_integrase"/>
    <property type="match status" value="1"/>
</dbReference>
<dbReference type="GO" id="GO:0003677">
    <property type="term" value="F:DNA binding"/>
    <property type="evidence" value="ECO:0007669"/>
    <property type="project" value="UniProtKB-KW"/>
</dbReference>
<evidence type="ECO:0000256" key="3">
    <source>
        <dbReference type="ARBA" id="ARBA00023172"/>
    </source>
</evidence>
<gene>
    <name evidence="5" type="ORF">DXZ20_04745</name>
</gene>
<dbReference type="InterPro" id="IPR011010">
    <property type="entry name" value="DNA_brk_join_enz"/>
</dbReference>
<evidence type="ECO:0000313" key="6">
    <source>
        <dbReference type="Proteomes" id="UP000481033"/>
    </source>
</evidence>
<dbReference type="SUPFAM" id="SSF56349">
    <property type="entry name" value="DNA breaking-rejoining enzymes"/>
    <property type="match status" value="1"/>
</dbReference>
<dbReference type="EMBL" id="QXHD01000004">
    <property type="protein sequence ID" value="NEZ55005.1"/>
    <property type="molecule type" value="Genomic_DNA"/>
</dbReference>
<dbReference type="GO" id="GO:0006310">
    <property type="term" value="P:DNA recombination"/>
    <property type="evidence" value="ECO:0007669"/>
    <property type="project" value="UniProtKB-KW"/>
</dbReference>
<dbReference type="Gene3D" id="1.10.443.10">
    <property type="entry name" value="Intergrase catalytic core"/>
    <property type="match status" value="1"/>
</dbReference>
<keyword evidence="2" id="KW-0238">DNA-binding</keyword>
<reference evidence="5 6" key="1">
    <citation type="journal article" date="2020" name="Microb. Ecol.">
        <title>Ecogenomics of the Marine Benthic Filamentous Cyanobacterium Adonisia.</title>
        <authorList>
            <person name="Walter J.M."/>
            <person name="Coutinho F.H."/>
            <person name="Leomil L."/>
            <person name="Hargreaves P.I."/>
            <person name="Campeao M.E."/>
            <person name="Vieira V.V."/>
            <person name="Silva B.S."/>
            <person name="Fistarol G.O."/>
            <person name="Salomon P.S."/>
            <person name="Sawabe T."/>
            <person name="Mino S."/>
            <person name="Hosokawa M."/>
            <person name="Miyashita H."/>
            <person name="Maruyama F."/>
            <person name="van Verk M.C."/>
            <person name="Dutilh B.E."/>
            <person name="Thompson C.C."/>
            <person name="Thompson F.L."/>
        </authorList>
    </citation>
    <scope>NUCLEOTIDE SEQUENCE [LARGE SCALE GENOMIC DNA]</scope>
    <source>
        <strain evidence="5 6">CCMR0081</strain>
    </source>
</reference>
<dbReference type="InterPro" id="IPR050090">
    <property type="entry name" value="Tyrosine_recombinase_XerCD"/>
</dbReference>
<proteinExistence type="inferred from homology"/>
<evidence type="ECO:0000313" key="5">
    <source>
        <dbReference type="EMBL" id="NEZ55005.1"/>
    </source>
</evidence>
<dbReference type="PANTHER" id="PTHR30349:SF41">
    <property type="entry name" value="INTEGRASE_RECOMBINASE PROTEIN MJ0367-RELATED"/>
    <property type="match status" value="1"/>
</dbReference>
<keyword evidence="6" id="KW-1185">Reference proteome</keyword>
<comment type="similarity">
    <text evidence="1">Belongs to the 'phage' integrase family.</text>
</comment>
<evidence type="ECO:0000259" key="4">
    <source>
        <dbReference type="PROSITE" id="PS51898"/>
    </source>
</evidence>
<protein>
    <recommendedName>
        <fullName evidence="4">Tyr recombinase domain-containing protein</fullName>
    </recommendedName>
</protein>
<evidence type="ECO:0000256" key="2">
    <source>
        <dbReference type="ARBA" id="ARBA00023125"/>
    </source>
</evidence>
<keyword evidence="3" id="KW-0233">DNA recombination</keyword>
<dbReference type="InterPro" id="IPR002104">
    <property type="entry name" value="Integrase_catalytic"/>
</dbReference>
<dbReference type="PANTHER" id="PTHR30349">
    <property type="entry name" value="PHAGE INTEGRASE-RELATED"/>
    <property type="match status" value="1"/>
</dbReference>
<dbReference type="InterPro" id="IPR013762">
    <property type="entry name" value="Integrase-like_cat_sf"/>
</dbReference>
<organism evidence="5 6">
    <name type="scientific">Adonisia turfae CCMR0081</name>
    <dbReference type="NCBI Taxonomy" id="2292702"/>
    <lineage>
        <taxon>Bacteria</taxon>
        <taxon>Bacillati</taxon>
        <taxon>Cyanobacteriota</taxon>
        <taxon>Adonisia</taxon>
        <taxon>Adonisia turfae</taxon>
    </lineage>
</organism>
<evidence type="ECO:0000256" key="1">
    <source>
        <dbReference type="ARBA" id="ARBA00008857"/>
    </source>
</evidence>
<sequence>MAKGIRPRTRSKKLYIRFKHQGIEFYKQWGLADNPEHVARMEYICKCISQEVGANRFTDLEKYFVDAELWDWMKVCRAIAKEPENSTNRSLTHKLHMDHPRLNGPKHVKAWLDSMNIATATKARYLGAIKSVAPAICQGVSYSQKNKSEPNPFSQTEQDRIIECCDGLGFETYMLIDLWLHCGFRPGEARALTCSDFDPVSMKLSIKRSMTADGRIKSTKTGKSRVIGLPNHVATSLGRFVHGFNPGQSLFLSIKHHSNWTRRVWKPLLVRAGVKEDFRPYRLRHTAITAAVQRDPRRIALIAKEYGTSPAVIFEHYLGFIESSIETNPTT</sequence>
<accession>A0A6M0RFL1</accession>
<comment type="caution">
    <text evidence="5">The sequence shown here is derived from an EMBL/GenBank/DDBJ whole genome shotgun (WGS) entry which is preliminary data.</text>
</comment>
<feature type="domain" description="Tyr recombinase" evidence="4">
    <location>
        <begin position="148"/>
        <end position="331"/>
    </location>
</feature>
<dbReference type="AlphaFoldDB" id="A0A6M0RFL1"/>
<dbReference type="GO" id="GO:0015074">
    <property type="term" value="P:DNA integration"/>
    <property type="evidence" value="ECO:0007669"/>
    <property type="project" value="InterPro"/>
</dbReference>
<dbReference type="Proteomes" id="UP000481033">
    <property type="component" value="Unassembled WGS sequence"/>
</dbReference>